<evidence type="ECO:0000256" key="3">
    <source>
        <dbReference type="ARBA" id="ARBA00023125"/>
    </source>
</evidence>
<dbReference type="PANTHER" id="PTHR30126:SF91">
    <property type="entry name" value="LYSR FAMILY TRANSCRIPTIONAL REGULATOR"/>
    <property type="match status" value="1"/>
</dbReference>
<dbReference type="SUPFAM" id="SSF53850">
    <property type="entry name" value="Periplasmic binding protein-like II"/>
    <property type="match status" value="2"/>
</dbReference>
<dbReference type="InterPro" id="IPR036388">
    <property type="entry name" value="WH-like_DNA-bd_sf"/>
</dbReference>
<keyword evidence="4" id="KW-0804">Transcription</keyword>
<evidence type="ECO:0000256" key="4">
    <source>
        <dbReference type="ARBA" id="ARBA00023163"/>
    </source>
</evidence>
<dbReference type="FunFam" id="1.10.10.10:FF:000001">
    <property type="entry name" value="LysR family transcriptional regulator"/>
    <property type="match status" value="1"/>
</dbReference>
<dbReference type="GO" id="GO:0000976">
    <property type="term" value="F:transcription cis-regulatory region binding"/>
    <property type="evidence" value="ECO:0007669"/>
    <property type="project" value="TreeGrafter"/>
</dbReference>
<evidence type="ECO:0000313" key="7">
    <source>
        <dbReference type="Proteomes" id="UP000282574"/>
    </source>
</evidence>
<keyword evidence="7" id="KW-1185">Reference proteome</keyword>
<dbReference type="Pfam" id="PF00126">
    <property type="entry name" value="HTH_1"/>
    <property type="match status" value="1"/>
</dbReference>
<evidence type="ECO:0000256" key="1">
    <source>
        <dbReference type="ARBA" id="ARBA00009437"/>
    </source>
</evidence>
<evidence type="ECO:0000256" key="2">
    <source>
        <dbReference type="ARBA" id="ARBA00023015"/>
    </source>
</evidence>
<evidence type="ECO:0000313" key="6">
    <source>
        <dbReference type="EMBL" id="RUT07988.1"/>
    </source>
</evidence>
<dbReference type="Gene3D" id="1.10.10.10">
    <property type="entry name" value="Winged helix-like DNA-binding domain superfamily/Winged helix DNA-binding domain"/>
    <property type="match status" value="1"/>
</dbReference>
<dbReference type="InterPro" id="IPR036390">
    <property type="entry name" value="WH_DNA-bd_sf"/>
</dbReference>
<dbReference type="Pfam" id="PF03466">
    <property type="entry name" value="LysR_substrate"/>
    <property type="match status" value="1"/>
</dbReference>
<gene>
    <name evidence="6" type="ORF">DSM107010_49380</name>
</gene>
<feature type="domain" description="HTH lysR-type" evidence="5">
    <location>
        <begin position="1"/>
        <end position="58"/>
    </location>
</feature>
<dbReference type="InterPro" id="IPR005119">
    <property type="entry name" value="LysR_subst-bd"/>
</dbReference>
<dbReference type="PANTHER" id="PTHR30126">
    <property type="entry name" value="HTH-TYPE TRANSCRIPTIONAL REGULATOR"/>
    <property type="match status" value="1"/>
</dbReference>
<sequence>MEVYQVRVFLEVARHLSFTEAADTLNLTQPAVSAKIKSLESELGTPLFYRLGRKVQLTEVGEFLLAEAPKLIQIENQLLQRVEEIKKGKFGNLKIGCTAAIANGWLPQFIFEYRQQHPGIQTQCLVFDSAELLYRAVTGEQVDLGISELSFADFSEIFATVVDAIDYSLFIAANHPLSKQGWLSLQELKKYPWAILAADSPSRLMFESRLAEIGLSLADFPLLEIVDTIGLMRTYILQGNYLGFAANFDFKSECKAGMLVPISLQEFALSGNVYLLSLKRLSLSYEASYDRSNPRSRSLNPSQKFIALIQNLSQQKSPSPIRLRSPSFNLRTANSPRPETLNLSIGIQNGTIPAITAGLLVQRLNLLEHFLPRDGRYSATRYQINWCDFPTGAPIVEGLHSGKLDIGILGDYPLLLSAASGNSANARKTRLVSFISIDPDGSCSAAIVPNQSPIQSLEDLRGGAIAVPFGSAAHGMVMRSLNSANLLNEVKLTSLEHADLTQQFSFPAHLADGYAHFTPFHEIACRKGKFRYLSRGNWENLPAFYGVVASSEIAQQYPEVVIAYLKAVAAAQYWYDTTSAAADLVSRWTQLETEIVAQILNSSQQHQPGRFLSEMNIRPDWLNLHIERLTQIPANADLLKIDLNNWIQAEFLLQLNT</sequence>
<dbReference type="AlphaFoldDB" id="A0AB37UDW7"/>
<accession>A0AB37UDW7</accession>
<proteinExistence type="inferred from homology"/>
<dbReference type="SUPFAM" id="SSF46785">
    <property type="entry name" value="Winged helix' DNA-binding domain"/>
    <property type="match status" value="1"/>
</dbReference>
<dbReference type="EMBL" id="RSCK01000058">
    <property type="protein sequence ID" value="RUT07988.1"/>
    <property type="molecule type" value="Genomic_DNA"/>
</dbReference>
<dbReference type="Gene3D" id="3.40.190.10">
    <property type="entry name" value="Periplasmic binding protein-like II"/>
    <property type="match status" value="2"/>
</dbReference>
<dbReference type="InterPro" id="IPR000847">
    <property type="entry name" value="LysR_HTH_N"/>
</dbReference>
<dbReference type="PROSITE" id="PS50931">
    <property type="entry name" value="HTH_LYSR"/>
    <property type="match status" value="1"/>
</dbReference>
<dbReference type="PRINTS" id="PR00039">
    <property type="entry name" value="HTHLYSR"/>
</dbReference>
<reference evidence="6 7" key="1">
    <citation type="journal article" date="2019" name="Genome Biol. Evol.">
        <title>Day and night: Metabolic profiles and evolutionary relationships of six axenic non-marine cyanobacteria.</title>
        <authorList>
            <person name="Will S.E."/>
            <person name="Henke P."/>
            <person name="Boedeker C."/>
            <person name="Huang S."/>
            <person name="Brinkmann H."/>
            <person name="Rohde M."/>
            <person name="Jarek M."/>
            <person name="Friedl T."/>
            <person name="Seufert S."/>
            <person name="Schumacher M."/>
            <person name="Overmann J."/>
            <person name="Neumann-Schaal M."/>
            <person name="Petersen J."/>
        </authorList>
    </citation>
    <scope>NUCLEOTIDE SEQUENCE [LARGE SCALE GENOMIC DNA]</scope>
    <source>
        <strain evidence="6 7">SAG 39.79</strain>
    </source>
</reference>
<dbReference type="CDD" id="cd05466">
    <property type="entry name" value="PBP2_LTTR_substrate"/>
    <property type="match status" value="1"/>
</dbReference>
<keyword evidence="2" id="KW-0805">Transcription regulation</keyword>
<dbReference type="Proteomes" id="UP000282574">
    <property type="component" value="Unassembled WGS sequence"/>
</dbReference>
<comment type="similarity">
    <text evidence="1">Belongs to the LysR transcriptional regulatory family.</text>
</comment>
<keyword evidence="3" id="KW-0238">DNA-binding</keyword>
<organism evidence="6 7">
    <name type="scientific">Chroococcidiopsis cubana SAG 39.79</name>
    <dbReference type="NCBI Taxonomy" id="388085"/>
    <lineage>
        <taxon>Bacteria</taxon>
        <taxon>Bacillati</taxon>
        <taxon>Cyanobacteriota</taxon>
        <taxon>Cyanophyceae</taxon>
        <taxon>Chroococcidiopsidales</taxon>
        <taxon>Chroococcidiopsidaceae</taxon>
        <taxon>Chroococcidiopsis</taxon>
    </lineage>
</organism>
<evidence type="ECO:0000259" key="5">
    <source>
        <dbReference type="PROSITE" id="PS50931"/>
    </source>
</evidence>
<dbReference type="GO" id="GO:0003700">
    <property type="term" value="F:DNA-binding transcription factor activity"/>
    <property type="evidence" value="ECO:0007669"/>
    <property type="project" value="InterPro"/>
</dbReference>
<protein>
    <recommendedName>
        <fullName evidence="5">HTH lysR-type domain-containing protein</fullName>
    </recommendedName>
</protein>
<dbReference type="RefSeq" id="WP_106166996.1">
    <property type="nucleotide sequence ID" value="NZ_JAVKZF010000001.1"/>
</dbReference>
<comment type="caution">
    <text evidence="6">The sequence shown here is derived from an EMBL/GenBank/DDBJ whole genome shotgun (WGS) entry which is preliminary data.</text>
</comment>
<dbReference type="Gene3D" id="3.40.190.290">
    <property type="match status" value="1"/>
</dbReference>
<name>A0AB37UDW7_9CYAN</name>
<dbReference type="Pfam" id="PF13379">
    <property type="entry name" value="NMT1_2"/>
    <property type="match status" value="1"/>
</dbReference>